<gene>
    <name evidence="3" type="ORF">Dfulv_23905</name>
</gene>
<feature type="region of interest" description="Disordered" evidence="1">
    <location>
        <begin position="37"/>
        <end position="58"/>
    </location>
</feature>
<evidence type="ECO:0000256" key="1">
    <source>
        <dbReference type="SAM" id="MobiDB-lite"/>
    </source>
</evidence>
<proteinExistence type="predicted"/>
<name>A0ABY5WDU5_9ACTN</name>
<keyword evidence="2" id="KW-0812">Transmembrane</keyword>
<dbReference type="EMBL" id="CP073720">
    <property type="protein sequence ID" value="UWP87118.1"/>
    <property type="molecule type" value="Genomic_DNA"/>
</dbReference>
<evidence type="ECO:0000313" key="4">
    <source>
        <dbReference type="Proteomes" id="UP001059617"/>
    </source>
</evidence>
<keyword evidence="2" id="KW-0472">Membrane</keyword>
<organism evidence="3 4">
    <name type="scientific">Dactylosporangium fulvum</name>
    <dbReference type="NCBI Taxonomy" id="53359"/>
    <lineage>
        <taxon>Bacteria</taxon>
        <taxon>Bacillati</taxon>
        <taxon>Actinomycetota</taxon>
        <taxon>Actinomycetes</taxon>
        <taxon>Micromonosporales</taxon>
        <taxon>Micromonosporaceae</taxon>
        <taxon>Dactylosporangium</taxon>
    </lineage>
</organism>
<evidence type="ECO:0000313" key="3">
    <source>
        <dbReference type="EMBL" id="UWP87118.1"/>
    </source>
</evidence>
<dbReference type="RefSeq" id="WP_259866981.1">
    <property type="nucleotide sequence ID" value="NZ_BAAAST010000175.1"/>
</dbReference>
<accession>A0ABY5WDU5</accession>
<keyword evidence="4" id="KW-1185">Reference proteome</keyword>
<evidence type="ECO:0000256" key="2">
    <source>
        <dbReference type="SAM" id="Phobius"/>
    </source>
</evidence>
<reference evidence="3" key="1">
    <citation type="submission" date="2021-04" db="EMBL/GenBank/DDBJ databases">
        <authorList>
            <person name="Hartkoorn R.C."/>
            <person name="Beaudoing E."/>
            <person name="Hot D."/>
        </authorList>
    </citation>
    <scope>NUCLEOTIDE SEQUENCE</scope>
    <source>
        <strain evidence="3">NRRL B-16292</strain>
    </source>
</reference>
<protein>
    <submittedName>
        <fullName evidence="3">Uncharacterized protein</fullName>
    </submittedName>
</protein>
<sequence length="58" mass="6023">MIDAVTPLSDATLIGLRVPVVLLTLAGAVLALVRRPARPAQLPPPPGHFAQPPQRPGV</sequence>
<feature type="compositionally biased region" description="Pro residues" evidence="1">
    <location>
        <begin position="41"/>
        <end position="58"/>
    </location>
</feature>
<dbReference type="Proteomes" id="UP001059617">
    <property type="component" value="Chromosome"/>
</dbReference>
<reference evidence="3" key="2">
    <citation type="submission" date="2022-09" db="EMBL/GenBank/DDBJ databases">
        <title>Biosynthetic gene clusters of Dactylosporangioum fulvum.</title>
        <authorList>
            <person name="Caradec T."/>
        </authorList>
    </citation>
    <scope>NUCLEOTIDE SEQUENCE</scope>
    <source>
        <strain evidence="3">NRRL B-16292</strain>
    </source>
</reference>
<feature type="transmembrane region" description="Helical" evidence="2">
    <location>
        <begin position="12"/>
        <end position="33"/>
    </location>
</feature>
<keyword evidence="2" id="KW-1133">Transmembrane helix</keyword>